<protein>
    <submittedName>
        <fullName evidence="14">Uncharacterized protein</fullName>
    </submittedName>
</protein>
<evidence type="ECO:0000256" key="6">
    <source>
        <dbReference type="ARBA" id="ARBA00022989"/>
    </source>
</evidence>
<evidence type="ECO:0000256" key="2">
    <source>
        <dbReference type="ARBA" id="ARBA00022448"/>
    </source>
</evidence>
<keyword evidence="6 10" id="KW-1133">Transmembrane helix</keyword>
<evidence type="ECO:0000313" key="14">
    <source>
        <dbReference type="EMBL" id="KAJ8929219.1"/>
    </source>
</evidence>
<dbReference type="InterPro" id="IPR036640">
    <property type="entry name" value="ABC1_TM_sf"/>
</dbReference>
<feature type="compositionally biased region" description="Polar residues" evidence="9">
    <location>
        <begin position="105"/>
        <end position="123"/>
    </location>
</feature>
<gene>
    <name evidence="14" type="ORF">NQ314_018098</name>
</gene>
<sequence>MRHGNNLFTIVAYEAPSTYSDAAKRMQRIVLYLPDKPDELSRYGDDQLMEIITKKDDPDEQFMLSCVPSLKRLTPRDNMIARMQIQNLLFNLEFGDNSESRPSTRDSALSTASEPSTVSQYSLPQQMENARPSLCRPLLITKFLTYYEPNQTEMTKSDACIYAALFVLVTLVMVISSHHYILGSFHLAMKIRIAACSLIYRKALKLSKSALAETTIGQMVNLLSNDVSRFDFATKGVHFLWLTPIETVVVMYLVYAYVGPTGLAGAFFLLLFIPFQMYMGKKTSQYRLRTALRTDERVRLMSEIITGIQVIKMYTWEKPFAKLVEISRRKEIQQIQATSIIRAMVMSFNLFLNRAAIYICILTYVLTGNTLNATYAYTITSFYGVLRNVVTKAFPKAVTQIAETSVSVNRIKKFLLYDEMKLSNETNNIKMDIKVQYTKHQNDTNGFLPTGNKNRSVGIHMKNVSVKWVKTLPENNLENITFNVDSSQLVAIVGPVGGGKTTLLHTILKELPPVEGSVDIKGTLSYASQEPWLFGASLRQNITFGEEFKSQKYKKVIGVCALERDFTLFPYGDLTLVGERGVTLSGGQRARINLARAIYKDADIYLLDDPLSAVDTHVGKQLFDECICGYLRNKCVVLVTHQLQYLRNVEVIYLLQDGKIETSGSYTELQASDSKFTKLLTNNQDEEEEKFDKEEICEKEDTVNSSQDAPTQQKNLETLE</sequence>
<dbReference type="GO" id="GO:0005524">
    <property type="term" value="F:ATP binding"/>
    <property type="evidence" value="ECO:0007669"/>
    <property type="project" value="UniProtKB-KW"/>
</dbReference>
<dbReference type="GO" id="GO:0140359">
    <property type="term" value="F:ABC-type transporter activity"/>
    <property type="evidence" value="ECO:0007669"/>
    <property type="project" value="InterPro"/>
</dbReference>
<dbReference type="GO" id="GO:0016020">
    <property type="term" value="C:membrane"/>
    <property type="evidence" value="ECO:0007669"/>
    <property type="project" value="UniProtKB-SubCell"/>
</dbReference>
<dbReference type="InterPro" id="IPR027417">
    <property type="entry name" value="P-loop_NTPase"/>
</dbReference>
<dbReference type="SUPFAM" id="SSF52540">
    <property type="entry name" value="P-loop containing nucleoside triphosphate hydrolases"/>
    <property type="match status" value="1"/>
</dbReference>
<dbReference type="PANTHER" id="PTHR24223:SF448">
    <property type="entry name" value="FI20146P1-RELATED"/>
    <property type="match status" value="1"/>
</dbReference>
<dbReference type="InterPro" id="IPR004210">
    <property type="entry name" value="BESS_motif"/>
</dbReference>
<organism evidence="14 15">
    <name type="scientific">Rhamnusium bicolor</name>
    <dbReference type="NCBI Taxonomy" id="1586634"/>
    <lineage>
        <taxon>Eukaryota</taxon>
        <taxon>Metazoa</taxon>
        <taxon>Ecdysozoa</taxon>
        <taxon>Arthropoda</taxon>
        <taxon>Hexapoda</taxon>
        <taxon>Insecta</taxon>
        <taxon>Pterygota</taxon>
        <taxon>Neoptera</taxon>
        <taxon>Endopterygota</taxon>
        <taxon>Coleoptera</taxon>
        <taxon>Polyphaga</taxon>
        <taxon>Cucujiformia</taxon>
        <taxon>Chrysomeloidea</taxon>
        <taxon>Cerambycidae</taxon>
        <taxon>Lepturinae</taxon>
        <taxon>Rhagiini</taxon>
        <taxon>Rhamnusium</taxon>
    </lineage>
</organism>
<dbReference type="PROSITE" id="PS51031">
    <property type="entry name" value="BESS"/>
    <property type="match status" value="1"/>
</dbReference>
<feature type="transmembrane region" description="Helical" evidence="10">
    <location>
        <begin position="161"/>
        <end position="182"/>
    </location>
</feature>
<feature type="compositionally biased region" description="Polar residues" evidence="9">
    <location>
        <begin position="703"/>
        <end position="720"/>
    </location>
</feature>
<dbReference type="PANTHER" id="PTHR24223">
    <property type="entry name" value="ATP-BINDING CASSETTE SUB-FAMILY C"/>
    <property type="match status" value="1"/>
</dbReference>
<feature type="domain" description="ABC transporter" evidence="11">
    <location>
        <begin position="459"/>
        <end position="682"/>
    </location>
</feature>
<dbReference type="Pfam" id="PF02944">
    <property type="entry name" value="BESS"/>
    <property type="match status" value="1"/>
</dbReference>
<dbReference type="EMBL" id="JANEYF010005087">
    <property type="protein sequence ID" value="KAJ8929219.1"/>
    <property type="molecule type" value="Genomic_DNA"/>
</dbReference>
<keyword evidence="2" id="KW-0813">Transport</keyword>
<dbReference type="GO" id="GO:0005634">
    <property type="term" value="C:nucleus"/>
    <property type="evidence" value="ECO:0007669"/>
    <property type="project" value="UniProtKB-SubCell"/>
</dbReference>
<dbReference type="Proteomes" id="UP001162156">
    <property type="component" value="Unassembled WGS sequence"/>
</dbReference>
<dbReference type="Gene3D" id="3.40.50.300">
    <property type="entry name" value="P-loop containing nucleotide triphosphate hydrolases"/>
    <property type="match status" value="1"/>
</dbReference>
<evidence type="ECO:0000313" key="15">
    <source>
        <dbReference type="Proteomes" id="UP001162156"/>
    </source>
</evidence>
<feature type="domain" description="ABC transmembrane type-1" evidence="12">
    <location>
        <begin position="137"/>
        <end position="386"/>
    </location>
</feature>
<keyword evidence="5" id="KW-0067">ATP-binding</keyword>
<evidence type="ECO:0000259" key="12">
    <source>
        <dbReference type="PROSITE" id="PS50929"/>
    </source>
</evidence>
<feature type="region of interest" description="Disordered" evidence="9">
    <location>
        <begin position="97"/>
        <end position="123"/>
    </location>
</feature>
<feature type="transmembrane region" description="Helical" evidence="10">
    <location>
        <begin position="340"/>
        <end position="366"/>
    </location>
</feature>
<keyword evidence="4" id="KW-0547">Nucleotide-binding</keyword>
<keyword evidence="15" id="KW-1185">Reference proteome</keyword>
<proteinExistence type="predicted"/>
<dbReference type="InterPro" id="IPR011527">
    <property type="entry name" value="ABC1_TM_dom"/>
</dbReference>
<feature type="compositionally biased region" description="Basic and acidic residues" evidence="9">
    <location>
        <begin position="690"/>
        <end position="702"/>
    </location>
</feature>
<dbReference type="SUPFAM" id="SSF90123">
    <property type="entry name" value="ABC transporter transmembrane region"/>
    <property type="match status" value="1"/>
</dbReference>
<dbReference type="FunFam" id="3.40.50.300:FF:000482">
    <property type="entry name" value="Multidrug resistance-associated protein member 4"/>
    <property type="match status" value="1"/>
</dbReference>
<dbReference type="Pfam" id="PF00664">
    <property type="entry name" value="ABC_membrane"/>
    <property type="match status" value="1"/>
</dbReference>
<keyword evidence="3 10" id="KW-0812">Transmembrane</keyword>
<comment type="caution">
    <text evidence="14">The sequence shown here is derived from an EMBL/GenBank/DDBJ whole genome shotgun (WGS) entry which is preliminary data.</text>
</comment>
<reference evidence="14" key="1">
    <citation type="journal article" date="2023" name="Insect Mol. Biol.">
        <title>Genome sequencing provides insights into the evolution of gene families encoding plant cell wall-degrading enzymes in longhorned beetles.</title>
        <authorList>
            <person name="Shin N.R."/>
            <person name="Okamura Y."/>
            <person name="Kirsch R."/>
            <person name="Pauchet Y."/>
        </authorList>
    </citation>
    <scope>NUCLEOTIDE SEQUENCE</scope>
    <source>
        <strain evidence="14">RBIC_L_NR</strain>
    </source>
</reference>
<evidence type="ECO:0000256" key="4">
    <source>
        <dbReference type="ARBA" id="ARBA00022741"/>
    </source>
</evidence>
<accession>A0AAV8WRR3</accession>
<feature type="region of interest" description="Disordered" evidence="9">
    <location>
        <begin position="681"/>
        <end position="720"/>
    </location>
</feature>
<keyword evidence="7 10" id="KW-0472">Membrane</keyword>
<evidence type="ECO:0000256" key="10">
    <source>
        <dbReference type="SAM" id="Phobius"/>
    </source>
</evidence>
<evidence type="ECO:0000256" key="9">
    <source>
        <dbReference type="SAM" id="MobiDB-lite"/>
    </source>
</evidence>
<name>A0AAV8WRR3_9CUCU</name>
<evidence type="ECO:0000256" key="8">
    <source>
        <dbReference type="PROSITE-ProRule" id="PRU00371"/>
    </source>
</evidence>
<dbReference type="InterPro" id="IPR003439">
    <property type="entry name" value="ABC_transporter-like_ATP-bd"/>
</dbReference>
<dbReference type="InterPro" id="IPR017871">
    <property type="entry name" value="ABC_transporter-like_CS"/>
</dbReference>
<dbReference type="InterPro" id="IPR050173">
    <property type="entry name" value="ABC_transporter_C-like"/>
</dbReference>
<dbReference type="Pfam" id="PF00005">
    <property type="entry name" value="ABC_tran"/>
    <property type="match status" value="1"/>
</dbReference>
<dbReference type="PROSITE" id="PS50893">
    <property type="entry name" value="ABC_TRANSPORTER_2"/>
    <property type="match status" value="1"/>
</dbReference>
<evidence type="ECO:0000259" key="11">
    <source>
        <dbReference type="PROSITE" id="PS50893"/>
    </source>
</evidence>
<dbReference type="AlphaFoldDB" id="A0AAV8WRR3"/>
<dbReference type="InterPro" id="IPR003593">
    <property type="entry name" value="AAA+_ATPase"/>
</dbReference>
<dbReference type="GO" id="GO:0003677">
    <property type="term" value="F:DNA binding"/>
    <property type="evidence" value="ECO:0007669"/>
    <property type="project" value="InterPro"/>
</dbReference>
<feature type="domain" description="BESS" evidence="13">
    <location>
        <begin position="56"/>
        <end position="95"/>
    </location>
</feature>
<comment type="subcellular location">
    <subcellularLocation>
        <location evidence="1">Membrane</location>
    </subcellularLocation>
    <subcellularLocation>
        <location evidence="8">Nucleus</location>
    </subcellularLocation>
</comment>
<evidence type="ECO:0000256" key="3">
    <source>
        <dbReference type="ARBA" id="ARBA00022692"/>
    </source>
</evidence>
<dbReference type="GO" id="GO:0016887">
    <property type="term" value="F:ATP hydrolysis activity"/>
    <property type="evidence" value="ECO:0007669"/>
    <property type="project" value="InterPro"/>
</dbReference>
<dbReference type="PROSITE" id="PS00211">
    <property type="entry name" value="ABC_TRANSPORTER_1"/>
    <property type="match status" value="1"/>
</dbReference>
<dbReference type="PROSITE" id="PS50929">
    <property type="entry name" value="ABC_TM1F"/>
    <property type="match status" value="1"/>
</dbReference>
<dbReference type="CDD" id="cd03250">
    <property type="entry name" value="ABCC_MRP_domain1"/>
    <property type="match status" value="1"/>
</dbReference>
<evidence type="ECO:0000256" key="7">
    <source>
        <dbReference type="ARBA" id="ARBA00023136"/>
    </source>
</evidence>
<keyword evidence="8" id="KW-0539">Nucleus</keyword>
<dbReference type="Gene3D" id="1.20.1560.10">
    <property type="entry name" value="ABC transporter type 1, transmembrane domain"/>
    <property type="match status" value="1"/>
</dbReference>
<evidence type="ECO:0000259" key="13">
    <source>
        <dbReference type="PROSITE" id="PS51031"/>
    </source>
</evidence>
<evidence type="ECO:0000256" key="1">
    <source>
        <dbReference type="ARBA" id="ARBA00004370"/>
    </source>
</evidence>
<dbReference type="SMART" id="SM00382">
    <property type="entry name" value="AAA"/>
    <property type="match status" value="1"/>
</dbReference>
<dbReference type="FunFam" id="1.20.1560.10:FF:000026">
    <property type="entry name" value="Multidrug resistance-associated protein lethal(2)03659"/>
    <property type="match status" value="1"/>
</dbReference>
<evidence type="ECO:0000256" key="5">
    <source>
        <dbReference type="ARBA" id="ARBA00022840"/>
    </source>
</evidence>